<keyword evidence="7" id="KW-0378">Hydrolase</keyword>
<sequence>MSEDAPPLSPPPAAPSPPAHGPSRRRLLRAGSLVLLLGGAQIARGAGIVAVRVWPAQDYSRVTIESDQQLSAKQFFVATPPRLAVDIEGIDLNPELRELVAKVKPDDPNIAGIRVGQNAPGVVRLVVDLKRAALPQVFTLPPIAAYRHRLVFDLYPAEPEDPLETLIADRLRDAGPGTASAGTAAAPAPLPNIAAARPGTAGDPLGDLIAQHNAPPGKGAPPAPGGLPAASPGPTAPVATPSGAPAAAPPAVAAVPAPPHAGSGAAPAAPAIARATDRLIIVALDPGHGGEDPGATGPGGTREKDVVLKVAFLLRDRINATTVGGNPMRAFMTRDADFFVPLGVRVEKARRVQADLFVSIHADAFTTPAARGASVFALSQSGASSTAARWLANKENQSDLVGGLNVRSQDRHVQSALLDMSTTAQINDSLKLGSVLLGEIGNMARLHKPRVEQAGFAVLKAPDIPSVLVETAFISNPEEEAKLRTAAYQQQLADALMRGITRYFAKNPPLARSRSV</sequence>
<dbReference type="Gene3D" id="2.60.40.3500">
    <property type="match status" value="1"/>
</dbReference>
<accession>A0A1H0K5J5</accession>
<evidence type="ECO:0000256" key="7">
    <source>
        <dbReference type="ARBA" id="ARBA00022801"/>
    </source>
</evidence>
<feature type="region of interest" description="Disordered" evidence="10">
    <location>
        <begin position="1"/>
        <end position="24"/>
    </location>
</feature>
<evidence type="ECO:0000256" key="6">
    <source>
        <dbReference type="ARBA" id="ARBA00022764"/>
    </source>
</evidence>
<keyword evidence="13" id="KW-1185">Reference proteome</keyword>
<reference evidence="13" key="1">
    <citation type="submission" date="2016-10" db="EMBL/GenBank/DDBJ databases">
        <authorList>
            <person name="Varghese N."/>
            <person name="Submissions S."/>
        </authorList>
    </citation>
    <scope>NUCLEOTIDE SEQUENCE [LARGE SCALE GENOMIC DNA]</scope>
    <source>
        <strain evidence="13">DSM 17101</strain>
    </source>
</reference>
<feature type="compositionally biased region" description="Pro residues" evidence="10">
    <location>
        <begin position="7"/>
        <end position="20"/>
    </location>
</feature>
<dbReference type="CDD" id="cd02696">
    <property type="entry name" value="MurNAc-LAA"/>
    <property type="match status" value="1"/>
</dbReference>
<dbReference type="RefSeq" id="WP_092831751.1">
    <property type="nucleotide sequence ID" value="NZ_FNJL01000001.1"/>
</dbReference>
<feature type="compositionally biased region" description="Low complexity" evidence="10">
    <location>
        <begin position="226"/>
        <end position="269"/>
    </location>
</feature>
<dbReference type="GO" id="GO:0030288">
    <property type="term" value="C:outer membrane-bounded periplasmic space"/>
    <property type="evidence" value="ECO:0007669"/>
    <property type="project" value="TreeGrafter"/>
</dbReference>
<dbReference type="FunFam" id="3.40.630.40:FF:000001">
    <property type="entry name" value="N-acetylmuramoyl-L-alanine amidase"/>
    <property type="match status" value="1"/>
</dbReference>
<evidence type="ECO:0000256" key="3">
    <source>
        <dbReference type="ARBA" id="ARBA00010860"/>
    </source>
</evidence>
<evidence type="ECO:0000256" key="10">
    <source>
        <dbReference type="SAM" id="MobiDB-lite"/>
    </source>
</evidence>
<evidence type="ECO:0000259" key="11">
    <source>
        <dbReference type="SMART" id="SM00646"/>
    </source>
</evidence>
<dbReference type="Proteomes" id="UP000199317">
    <property type="component" value="Unassembled WGS sequence"/>
</dbReference>
<evidence type="ECO:0000256" key="5">
    <source>
        <dbReference type="ARBA" id="ARBA00022729"/>
    </source>
</evidence>
<dbReference type="PANTHER" id="PTHR30404:SF0">
    <property type="entry name" value="N-ACETYLMURAMOYL-L-ALANINE AMIDASE AMIC"/>
    <property type="match status" value="1"/>
</dbReference>
<dbReference type="EC" id="3.5.1.28" evidence="4"/>
<evidence type="ECO:0000256" key="2">
    <source>
        <dbReference type="ARBA" id="ARBA00004418"/>
    </source>
</evidence>
<keyword evidence="8" id="KW-0961">Cell wall biogenesis/degradation</keyword>
<keyword evidence="6" id="KW-0574">Periplasm</keyword>
<dbReference type="Gene3D" id="3.40.630.40">
    <property type="entry name" value="Zn-dependent exopeptidases"/>
    <property type="match status" value="1"/>
</dbReference>
<dbReference type="AlphaFoldDB" id="A0A1H0K5J5"/>
<feature type="domain" description="MurNAc-LAA" evidence="11">
    <location>
        <begin position="346"/>
        <end position="501"/>
    </location>
</feature>
<name>A0A1H0K5J5_9BURK</name>
<dbReference type="InterPro" id="IPR021731">
    <property type="entry name" value="AMIN_dom"/>
</dbReference>
<dbReference type="PANTHER" id="PTHR30404">
    <property type="entry name" value="N-ACETYLMURAMOYL-L-ALANINE AMIDASE"/>
    <property type="match status" value="1"/>
</dbReference>
<dbReference type="GO" id="GO:0071555">
    <property type="term" value="P:cell wall organization"/>
    <property type="evidence" value="ECO:0007669"/>
    <property type="project" value="UniProtKB-KW"/>
</dbReference>
<protein>
    <recommendedName>
        <fullName evidence="9">N-acetylmuramoyl-L-alanine amidase AmiC</fullName>
        <ecNumber evidence="4">3.5.1.28</ecNumber>
    </recommendedName>
</protein>
<dbReference type="GO" id="GO:0009253">
    <property type="term" value="P:peptidoglycan catabolic process"/>
    <property type="evidence" value="ECO:0007669"/>
    <property type="project" value="InterPro"/>
</dbReference>
<dbReference type="Pfam" id="PF11741">
    <property type="entry name" value="AMIN"/>
    <property type="match status" value="1"/>
</dbReference>
<dbReference type="EMBL" id="FNJL01000001">
    <property type="protein sequence ID" value="SDO51164.1"/>
    <property type="molecule type" value="Genomic_DNA"/>
</dbReference>
<evidence type="ECO:0000256" key="8">
    <source>
        <dbReference type="ARBA" id="ARBA00023316"/>
    </source>
</evidence>
<dbReference type="InterPro" id="IPR002508">
    <property type="entry name" value="MurNAc-LAA_cat"/>
</dbReference>
<evidence type="ECO:0000256" key="9">
    <source>
        <dbReference type="ARBA" id="ARBA00074581"/>
    </source>
</evidence>
<keyword evidence="5" id="KW-0732">Signal</keyword>
<comment type="subcellular location">
    <subcellularLocation>
        <location evidence="2">Periplasm</location>
    </subcellularLocation>
</comment>
<evidence type="ECO:0000313" key="12">
    <source>
        <dbReference type="EMBL" id="SDO51164.1"/>
    </source>
</evidence>
<feature type="region of interest" description="Disordered" evidence="10">
    <location>
        <begin position="197"/>
        <end position="269"/>
    </location>
</feature>
<comment type="catalytic activity">
    <reaction evidence="1">
        <text>Hydrolyzes the link between N-acetylmuramoyl residues and L-amino acid residues in certain cell-wall glycopeptides.</text>
        <dbReference type="EC" id="3.5.1.28"/>
    </reaction>
</comment>
<gene>
    <name evidence="12" type="ORF">SAMN04489708_10193</name>
</gene>
<proteinExistence type="inferred from homology"/>
<evidence type="ECO:0000256" key="1">
    <source>
        <dbReference type="ARBA" id="ARBA00001561"/>
    </source>
</evidence>
<comment type="similarity">
    <text evidence="3">Belongs to the N-acetylmuramoyl-L-alanine amidase 3 family.</text>
</comment>
<dbReference type="GO" id="GO:0008745">
    <property type="term" value="F:N-acetylmuramoyl-L-alanine amidase activity"/>
    <property type="evidence" value="ECO:0007669"/>
    <property type="project" value="UniProtKB-EC"/>
</dbReference>
<dbReference type="SMART" id="SM00646">
    <property type="entry name" value="Ami_3"/>
    <property type="match status" value="1"/>
</dbReference>
<evidence type="ECO:0000256" key="4">
    <source>
        <dbReference type="ARBA" id="ARBA00011901"/>
    </source>
</evidence>
<dbReference type="Pfam" id="PF01520">
    <property type="entry name" value="Amidase_3"/>
    <property type="match status" value="1"/>
</dbReference>
<dbReference type="SUPFAM" id="SSF53187">
    <property type="entry name" value="Zn-dependent exopeptidases"/>
    <property type="match status" value="1"/>
</dbReference>
<organism evidence="12 13">
    <name type="scientific">Paracidovorax cattleyae</name>
    <dbReference type="NCBI Taxonomy" id="80868"/>
    <lineage>
        <taxon>Bacteria</taxon>
        <taxon>Pseudomonadati</taxon>
        <taxon>Pseudomonadota</taxon>
        <taxon>Betaproteobacteria</taxon>
        <taxon>Burkholderiales</taxon>
        <taxon>Comamonadaceae</taxon>
        <taxon>Paracidovorax</taxon>
    </lineage>
</organism>
<dbReference type="InterPro" id="IPR050695">
    <property type="entry name" value="N-acetylmuramoyl_amidase_3"/>
</dbReference>
<dbReference type="OrthoDB" id="9806267at2"/>
<evidence type="ECO:0000313" key="13">
    <source>
        <dbReference type="Proteomes" id="UP000199317"/>
    </source>
</evidence>